<feature type="region of interest" description="Disordered" evidence="1">
    <location>
        <begin position="50"/>
        <end position="73"/>
    </location>
</feature>
<proteinExistence type="predicted"/>
<feature type="compositionally biased region" description="Acidic residues" evidence="1">
    <location>
        <begin position="57"/>
        <end position="73"/>
    </location>
</feature>
<dbReference type="InParanoid" id="D8RF36"/>
<keyword evidence="3" id="KW-1185">Reference proteome</keyword>
<dbReference type="Gramene" id="EFJ29047">
    <property type="protein sequence ID" value="EFJ29047"/>
    <property type="gene ID" value="SELMODRAFT_410546"/>
</dbReference>
<gene>
    <name evidence="2" type="ORF">SELMODRAFT_410546</name>
</gene>
<dbReference type="KEGG" id="smo:SELMODRAFT_410546"/>
<dbReference type="HOGENOM" id="CLU_309386_0_0_1"/>
<sequence>MRSHQWDPICVGDWVYHYQGKIKPIGHKFVPKWKGPYVVREVNLNGNVSLGEPLPAIDEEESESEKEREEEEAEVEAWGTEVHWEESSDEDTGEMEVKMKLRDTYGKPEKEFDWHWIMRTPLHKFAQHQVNINQEITEYVIRGFNVEQRMLCFEGRETLVTEAKIRKAFNIPQVGGEVDPTREIPTDTKWLEPYLRTKDLGSTTRFSYGKKVLAPGFRRQIVTLAHALDYQDGLQGVRLEVMWIFHQFHNEYPIDWASILLKQMVNAVQRAQEAREIRGRIPIQSHVHHQRKCNQDDGNRKFFSPTAQGEEGKRRTISGGRAVLLADDDGDGSKQGNHLALRCSRFPNKVYEMEEPPSKIYNEYKLYLKEGTTWEEHLARRAKTRGLQLSEFCAKVVAVLRPLSVIMGCRNNPKSIPVNVLWAFIPVDWNRKLMMKNNGGDTILYPFLAHMSTFLDLRVGDYYKFRPYGMLTDIPDHRTTMAFLKRVETEEDGLFRLLKPGEPTDRVVMGIEEEETDAGEEDGQAAGLGWGGLYIDTSSKEGVQLYFDEMARTHPVPRPDTPPPAVRPIPCQIIQIIMTRKQQQALNGNPSTPTPRTVLMDWDCPRQQVNQERQLPISTQAVRRARAGKAPAEPRAKKAGGRGAAAVQQQCDCPLHPEELTSSSAPPFEIPVVRATEVMDTEQEHHQEGREEEVPADPWGGFTQEPELEPAQYKDMAQILLTLAHKEEISQKLEGRLRTMEEKVPQFEGHLIGVQKFIEEHHEQLLTAITNLSERLPTTTDLPEDKREELRQLRETNARYEQFFSNMPRPPVRTKGH</sequence>
<accession>D8RF36</accession>
<evidence type="ECO:0000256" key="1">
    <source>
        <dbReference type="SAM" id="MobiDB-lite"/>
    </source>
</evidence>
<protein>
    <submittedName>
        <fullName evidence="2">Uncharacterized protein</fullName>
    </submittedName>
</protein>
<dbReference type="AlphaFoldDB" id="D8RF36"/>
<evidence type="ECO:0000313" key="2">
    <source>
        <dbReference type="EMBL" id="EFJ29047.1"/>
    </source>
</evidence>
<reference evidence="2 3" key="1">
    <citation type="journal article" date="2011" name="Science">
        <title>The Selaginella genome identifies genetic changes associated with the evolution of vascular plants.</title>
        <authorList>
            <person name="Banks J.A."/>
            <person name="Nishiyama T."/>
            <person name="Hasebe M."/>
            <person name="Bowman J.L."/>
            <person name="Gribskov M."/>
            <person name="dePamphilis C."/>
            <person name="Albert V.A."/>
            <person name="Aono N."/>
            <person name="Aoyama T."/>
            <person name="Ambrose B.A."/>
            <person name="Ashton N.W."/>
            <person name="Axtell M.J."/>
            <person name="Barker E."/>
            <person name="Barker M.S."/>
            <person name="Bennetzen J.L."/>
            <person name="Bonawitz N.D."/>
            <person name="Chapple C."/>
            <person name="Cheng C."/>
            <person name="Correa L.G."/>
            <person name="Dacre M."/>
            <person name="DeBarry J."/>
            <person name="Dreyer I."/>
            <person name="Elias M."/>
            <person name="Engstrom E.M."/>
            <person name="Estelle M."/>
            <person name="Feng L."/>
            <person name="Finet C."/>
            <person name="Floyd S.K."/>
            <person name="Frommer W.B."/>
            <person name="Fujita T."/>
            <person name="Gramzow L."/>
            <person name="Gutensohn M."/>
            <person name="Harholt J."/>
            <person name="Hattori M."/>
            <person name="Heyl A."/>
            <person name="Hirai T."/>
            <person name="Hiwatashi Y."/>
            <person name="Ishikawa M."/>
            <person name="Iwata M."/>
            <person name="Karol K.G."/>
            <person name="Koehler B."/>
            <person name="Kolukisaoglu U."/>
            <person name="Kubo M."/>
            <person name="Kurata T."/>
            <person name="Lalonde S."/>
            <person name="Li K."/>
            <person name="Li Y."/>
            <person name="Litt A."/>
            <person name="Lyons E."/>
            <person name="Manning G."/>
            <person name="Maruyama T."/>
            <person name="Michael T.P."/>
            <person name="Mikami K."/>
            <person name="Miyazaki S."/>
            <person name="Morinaga S."/>
            <person name="Murata T."/>
            <person name="Mueller-Roeber B."/>
            <person name="Nelson D.R."/>
            <person name="Obara M."/>
            <person name="Oguri Y."/>
            <person name="Olmstead R.G."/>
            <person name="Onodera N."/>
            <person name="Petersen B.L."/>
            <person name="Pils B."/>
            <person name="Prigge M."/>
            <person name="Rensing S.A."/>
            <person name="Riano-Pachon D.M."/>
            <person name="Roberts A.W."/>
            <person name="Sato Y."/>
            <person name="Scheller H.V."/>
            <person name="Schulz B."/>
            <person name="Schulz C."/>
            <person name="Shakirov E.V."/>
            <person name="Shibagaki N."/>
            <person name="Shinohara N."/>
            <person name="Shippen D.E."/>
            <person name="Soerensen I."/>
            <person name="Sotooka R."/>
            <person name="Sugimoto N."/>
            <person name="Sugita M."/>
            <person name="Sumikawa N."/>
            <person name="Tanurdzic M."/>
            <person name="Theissen G."/>
            <person name="Ulvskov P."/>
            <person name="Wakazuki S."/>
            <person name="Weng J.K."/>
            <person name="Willats W.W."/>
            <person name="Wipf D."/>
            <person name="Wolf P.G."/>
            <person name="Yang L."/>
            <person name="Zimmer A.D."/>
            <person name="Zhu Q."/>
            <person name="Mitros T."/>
            <person name="Hellsten U."/>
            <person name="Loque D."/>
            <person name="Otillar R."/>
            <person name="Salamov A."/>
            <person name="Schmutz J."/>
            <person name="Shapiro H."/>
            <person name="Lindquist E."/>
            <person name="Lucas S."/>
            <person name="Rokhsar D."/>
            <person name="Grigoriev I.V."/>
        </authorList>
    </citation>
    <scope>NUCLEOTIDE SEQUENCE [LARGE SCALE GENOMIC DNA]</scope>
</reference>
<feature type="region of interest" description="Disordered" evidence="1">
    <location>
        <begin position="289"/>
        <end position="314"/>
    </location>
</feature>
<dbReference type="Proteomes" id="UP000001514">
    <property type="component" value="Unassembled WGS sequence"/>
</dbReference>
<name>D8RF36_SELML</name>
<dbReference type="EMBL" id="GL377578">
    <property type="protein sequence ID" value="EFJ29047.1"/>
    <property type="molecule type" value="Genomic_DNA"/>
</dbReference>
<evidence type="ECO:0000313" key="3">
    <source>
        <dbReference type="Proteomes" id="UP000001514"/>
    </source>
</evidence>
<organism evidence="3">
    <name type="scientific">Selaginella moellendorffii</name>
    <name type="common">Spikemoss</name>
    <dbReference type="NCBI Taxonomy" id="88036"/>
    <lineage>
        <taxon>Eukaryota</taxon>
        <taxon>Viridiplantae</taxon>
        <taxon>Streptophyta</taxon>
        <taxon>Embryophyta</taxon>
        <taxon>Tracheophyta</taxon>
        <taxon>Lycopodiopsida</taxon>
        <taxon>Selaginellales</taxon>
        <taxon>Selaginellaceae</taxon>
        <taxon>Selaginella</taxon>
    </lineage>
</organism>